<dbReference type="EMBL" id="JAMZIH010001162">
    <property type="protein sequence ID" value="KAJ1678443.1"/>
    <property type="molecule type" value="Genomic_DNA"/>
</dbReference>
<reference evidence="1" key="1">
    <citation type="submission" date="2022-06" db="EMBL/GenBank/DDBJ databases">
        <title>Phylogenomic reconstructions and comparative analyses of Kickxellomycotina fungi.</title>
        <authorList>
            <person name="Reynolds N.K."/>
            <person name="Stajich J.E."/>
            <person name="Barry K."/>
            <person name="Grigoriev I.V."/>
            <person name="Crous P."/>
            <person name="Smith M.E."/>
        </authorList>
    </citation>
    <scope>NUCLEOTIDE SEQUENCE</scope>
    <source>
        <strain evidence="1">RSA 2271</strain>
    </source>
</reference>
<evidence type="ECO:0000313" key="2">
    <source>
        <dbReference type="Proteomes" id="UP001145114"/>
    </source>
</evidence>
<comment type="caution">
    <text evidence="1">The sequence shown here is derived from an EMBL/GenBank/DDBJ whole genome shotgun (WGS) entry which is preliminary data.</text>
</comment>
<name>A0ACC1HTL3_9FUNG</name>
<dbReference type="EC" id="6.3.2.51" evidence="1"/>
<keyword evidence="1" id="KW-0436">Ligase</keyword>
<organism evidence="1 2">
    <name type="scientific">Spiromyces aspiralis</name>
    <dbReference type="NCBI Taxonomy" id="68401"/>
    <lineage>
        <taxon>Eukaryota</taxon>
        <taxon>Fungi</taxon>
        <taxon>Fungi incertae sedis</taxon>
        <taxon>Zoopagomycota</taxon>
        <taxon>Kickxellomycotina</taxon>
        <taxon>Kickxellomycetes</taxon>
        <taxon>Kickxellales</taxon>
        <taxon>Kickxellaceae</taxon>
        <taxon>Spiromyces</taxon>
    </lineage>
</organism>
<evidence type="ECO:0000313" key="1">
    <source>
        <dbReference type="EMBL" id="KAJ1678443.1"/>
    </source>
</evidence>
<protein>
    <submittedName>
        <fullName evidence="1">Phosphopantothenate--cysteine ligase cab2</fullName>
        <ecNumber evidence="1">6.3.2.51</ecNumber>
    </submittedName>
</protein>
<proteinExistence type="predicted"/>
<sequence>MVLTGRAASPGAWSTASQPLPQQRGSPRLQEGEQQQGVLSSARGDSVIDPATYFDTQRPPANLESVRKDVEAFVTANSARQRPIVLSGGTMVPLENNTVRFIDNFSNGTRGASSAEWFVRRGYAVIFMHREHSLQPFNRNYTMVGSRRFLDHFVLDDATGEIKAHPDYTESIKSDYIEYKQASHHAEALEDTRLLMVTFVSLSNYLFLLREVSHALAAVGHRAMFYLAAAVSDFFIPSENM</sequence>
<accession>A0ACC1HTL3</accession>
<dbReference type="Proteomes" id="UP001145114">
    <property type="component" value="Unassembled WGS sequence"/>
</dbReference>
<gene>
    <name evidence="1" type="primary">CAB2_1</name>
    <name evidence="1" type="ORF">EV182_004036</name>
</gene>
<feature type="non-terminal residue" evidence="1">
    <location>
        <position position="241"/>
    </location>
</feature>
<keyword evidence="2" id="KW-1185">Reference proteome</keyword>